<evidence type="ECO:0000256" key="1">
    <source>
        <dbReference type="SAM" id="MobiDB-lite"/>
    </source>
</evidence>
<sequence>MRPGHLNRGKEVGGQTSSPMMPTIMIIKMHDSSHQPNGRAPTNDELDSPSAAGKGVRIETLLALELRNKANVKLEQSWRPSPEQLISCVLAMSLPCPERVPAA</sequence>
<reference evidence="2 3" key="1">
    <citation type="journal article" date="2019" name="J. Hered.">
        <title>An Improved Genome Assembly for Drosophila navojoa, the Basal Species in the mojavensis Cluster.</title>
        <authorList>
            <person name="Vanderlinde T."/>
            <person name="Dupim E.G."/>
            <person name="Nazario-Yepiz N.O."/>
            <person name="Carvalho A.B."/>
        </authorList>
    </citation>
    <scope>NUCLEOTIDE SEQUENCE [LARGE SCALE GENOMIC DNA]</scope>
    <source>
        <strain evidence="2">Navoj_Jal97</strain>
        <tissue evidence="2">Whole organism</tissue>
    </source>
</reference>
<feature type="region of interest" description="Disordered" evidence="1">
    <location>
        <begin position="1"/>
        <end position="52"/>
    </location>
</feature>
<name>A0A484AVD2_DRONA</name>
<dbReference type="Proteomes" id="UP000295192">
    <property type="component" value="Unassembled WGS sequence"/>
</dbReference>
<proteinExistence type="predicted"/>
<comment type="caution">
    <text evidence="2">The sequence shown here is derived from an EMBL/GenBank/DDBJ whole genome shotgun (WGS) entry which is preliminary data.</text>
</comment>
<accession>A0A484AVD2</accession>
<protein>
    <submittedName>
        <fullName evidence="2">Uncharacterized protein</fullName>
    </submittedName>
</protein>
<organism evidence="2 3">
    <name type="scientific">Drosophila navojoa</name>
    <name type="common">Fruit fly</name>
    <dbReference type="NCBI Taxonomy" id="7232"/>
    <lineage>
        <taxon>Eukaryota</taxon>
        <taxon>Metazoa</taxon>
        <taxon>Ecdysozoa</taxon>
        <taxon>Arthropoda</taxon>
        <taxon>Hexapoda</taxon>
        <taxon>Insecta</taxon>
        <taxon>Pterygota</taxon>
        <taxon>Neoptera</taxon>
        <taxon>Endopterygota</taxon>
        <taxon>Diptera</taxon>
        <taxon>Brachycera</taxon>
        <taxon>Muscomorpha</taxon>
        <taxon>Ephydroidea</taxon>
        <taxon>Drosophilidae</taxon>
        <taxon>Drosophila</taxon>
    </lineage>
</organism>
<evidence type="ECO:0000313" key="2">
    <source>
        <dbReference type="EMBL" id="TDG39525.1"/>
    </source>
</evidence>
<evidence type="ECO:0000313" key="3">
    <source>
        <dbReference type="Proteomes" id="UP000295192"/>
    </source>
</evidence>
<keyword evidence="3" id="KW-1185">Reference proteome</keyword>
<dbReference type="AlphaFoldDB" id="A0A484AVD2"/>
<dbReference type="EMBL" id="LSRL02000986">
    <property type="protein sequence ID" value="TDG39525.1"/>
    <property type="molecule type" value="Genomic_DNA"/>
</dbReference>
<gene>
    <name evidence="2" type="ORF">AWZ03_014051</name>
</gene>